<dbReference type="InterPro" id="IPR018073">
    <property type="entry name" value="Prot_inh_cystat_CS"/>
</dbReference>
<comment type="similarity">
    <text evidence="1">Belongs to the cystatin family. Phytocystatin subfamily.</text>
</comment>
<evidence type="ECO:0000256" key="2">
    <source>
        <dbReference type="ARBA" id="ARBA00022690"/>
    </source>
</evidence>
<evidence type="ECO:0000313" key="8">
    <source>
        <dbReference type="Proteomes" id="UP000504607"/>
    </source>
</evidence>
<keyword evidence="5" id="KW-0472">Membrane</keyword>
<dbReference type="GO" id="GO:0009793">
    <property type="term" value="P:embryo development ending in seed dormancy"/>
    <property type="evidence" value="ECO:0007669"/>
    <property type="project" value="TreeGrafter"/>
</dbReference>
<dbReference type="GO" id="GO:0004869">
    <property type="term" value="F:cysteine-type endopeptidase inhibitor activity"/>
    <property type="evidence" value="ECO:0007669"/>
    <property type="project" value="UniProtKB-KW"/>
</dbReference>
<feature type="compositionally biased region" description="Basic and acidic residues" evidence="4">
    <location>
        <begin position="716"/>
        <end position="728"/>
    </location>
</feature>
<feature type="region of interest" description="Disordered" evidence="4">
    <location>
        <begin position="698"/>
        <end position="764"/>
    </location>
</feature>
<dbReference type="GeneID" id="105047768"/>
<sequence>MKRGKGKMVSFKPKPCFFALLLLLCCSSQEEEGDGSIMMATLEGMRDSQGNQNSIEIDELGRFAVREHNKKENALLEFGRVVKAKEQVVAGTLHHLTLEVMEAGKKKLYEAKLWVKPWLKFKELQEFQHLGVSSSVTFADLRAKQVEMASLKTENRLSNPLIRNDGRFIACSRKNLFAFEKNGTVAWVIPLHYECRTDITPVADERGKIYLIAEDRILQVIPSNIGTSEARVKIFFGQNSTVGGSGKIIGLSISILYSSLFVTIKNRGLFAILLHGELLWSAGPVLYRFGYRQGCKKNTTDCYFSSAPIVDQCEGALYIANTEGQLYSLYIHSPHFRWIQDFSSVDRLLTVTSGNNGHLYVIFPKKALVMALDVSTGNVLWKNNVGPLSTENCAPIVDSNGWMSIGSLDGFLYSFSPNGDLKKFLETTAPNSVIQVSPVVDCSGFAVYISQTEMEGKLSQTTGNYTYISAMKPVNIIFSLLAPATGTVYWTGKFPGELSSLLSKSHLRYFVLDERILLTFLSAGRIGNRLPCYTTGQKISWTCSQAKPKFVSLEAGNERAILLFLFFQLVIIITLAGVVRFCCFFWRKKKLQDHGLGRFLEKRRSLHSKRKMLGKMISELEQKAAEDATTNEALDQLGEIIRAKEGVERKLSTSYSLGRDRNGSKRGSILPLYDGKTKSHSFHGSRKESVTIFNTISDTSTSEESSSGSDNVNDSNSRKEEQHWHSYGEMKSATKAKAVEAGSSSRIFTPGGDGGEGSSDFTEGSRVFMNPMFIEHQTDGNVHSRGEELMMEPMQVGMGRRTWLKRRRALSSTT</sequence>
<evidence type="ECO:0000259" key="7">
    <source>
        <dbReference type="SMART" id="SM00043"/>
    </source>
</evidence>
<dbReference type="Gene3D" id="3.10.450.10">
    <property type="match status" value="1"/>
</dbReference>
<evidence type="ECO:0000256" key="5">
    <source>
        <dbReference type="SAM" id="Phobius"/>
    </source>
</evidence>
<evidence type="ECO:0000256" key="4">
    <source>
        <dbReference type="SAM" id="MobiDB-lite"/>
    </source>
</evidence>
<keyword evidence="2" id="KW-0646">Protease inhibitor</keyword>
<dbReference type="RefSeq" id="XP_019707595.1">
    <property type="nucleotide sequence ID" value="XM_019852036.2"/>
</dbReference>
<dbReference type="FunCoup" id="A0A6J0PL04">
    <property type="interactions" value="2101"/>
</dbReference>
<dbReference type="Pfam" id="PF16845">
    <property type="entry name" value="SQAPI"/>
    <property type="match status" value="1"/>
</dbReference>
<dbReference type="InterPro" id="IPR000010">
    <property type="entry name" value="Cystatin_dom"/>
</dbReference>
<evidence type="ECO:0000256" key="6">
    <source>
        <dbReference type="SAM" id="SignalP"/>
    </source>
</evidence>
<dbReference type="PANTHER" id="PTHR37253:SF1">
    <property type="entry name" value="PROTEIN GAMETE EXPRESSED 3"/>
    <property type="match status" value="1"/>
</dbReference>
<dbReference type="CDD" id="cd00042">
    <property type="entry name" value="CY"/>
    <property type="match status" value="1"/>
</dbReference>
<dbReference type="GO" id="GO:0009414">
    <property type="term" value="P:response to water deprivation"/>
    <property type="evidence" value="ECO:0007669"/>
    <property type="project" value="UniProtKB-ARBA"/>
</dbReference>
<name>A0A6J0PL04_ELAGV</name>
<dbReference type="AlphaFoldDB" id="A0A6J0PL04"/>
<feature type="signal peptide" evidence="6">
    <location>
        <begin position="1"/>
        <end position="30"/>
    </location>
</feature>
<dbReference type="GO" id="GO:0005886">
    <property type="term" value="C:plasma membrane"/>
    <property type="evidence" value="ECO:0007669"/>
    <property type="project" value="TreeGrafter"/>
</dbReference>
<dbReference type="InterPro" id="IPR046350">
    <property type="entry name" value="Cystatin_sf"/>
</dbReference>
<keyword evidence="3" id="KW-0789">Thiol protease inhibitor</keyword>
<dbReference type="SUPFAM" id="SSF50998">
    <property type="entry name" value="Quinoprotein alcohol dehydrogenase-like"/>
    <property type="match status" value="1"/>
</dbReference>
<dbReference type="OrthoDB" id="19653at2759"/>
<dbReference type="FunFam" id="2.130.10.10:FF:001929">
    <property type="entry name" value="Protein GAMETE EXPRESSED 3"/>
    <property type="match status" value="1"/>
</dbReference>
<feature type="domain" description="Cystatin" evidence="7">
    <location>
        <begin position="40"/>
        <end position="130"/>
    </location>
</feature>
<feature type="compositionally biased region" description="Low complexity" evidence="4">
    <location>
        <begin position="698"/>
        <end position="715"/>
    </location>
</feature>
<dbReference type="Proteomes" id="UP000504607">
    <property type="component" value="Chromosome 1"/>
</dbReference>
<dbReference type="SMART" id="SM00043">
    <property type="entry name" value="CY"/>
    <property type="match status" value="1"/>
</dbReference>
<proteinExistence type="inferred from homology"/>
<keyword evidence="6" id="KW-0732">Signal</keyword>
<dbReference type="KEGG" id="egu:105047768"/>
<organism evidence="8 9">
    <name type="scientific">Elaeis guineensis var. tenera</name>
    <name type="common">Oil palm</name>
    <dbReference type="NCBI Taxonomy" id="51953"/>
    <lineage>
        <taxon>Eukaryota</taxon>
        <taxon>Viridiplantae</taxon>
        <taxon>Streptophyta</taxon>
        <taxon>Embryophyta</taxon>
        <taxon>Tracheophyta</taxon>
        <taxon>Spermatophyta</taxon>
        <taxon>Magnoliopsida</taxon>
        <taxon>Liliopsida</taxon>
        <taxon>Arecaceae</taxon>
        <taxon>Arecoideae</taxon>
        <taxon>Cocoseae</taxon>
        <taxon>Elaeidinae</taxon>
        <taxon>Elaeis</taxon>
    </lineage>
</organism>
<dbReference type="PANTHER" id="PTHR37253">
    <property type="entry name" value="PROTEIN GAMETE EXPRESSED 3"/>
    <property type="match status" value="1"/>
</dbReference>
<feature type="transmembrane region" description="Helical" evidence="5">
    <location>
        <begin position="561"/>
        <end position="586"/>
    </location>
</feature>
<dbReference type="FunFam" id="3.10.450.10:FF:000011">
    <property type="entry name" value="Cysteine proteinase inhibitor"/>
    <property type="match status" value="1"/>
</dbReference>
<reference evidence="9" key="1">
    <citation type="submission" date="2025-08" db="UniProtKB">
        <authorList>
            <consortium name="RefSeq"/>
        </authorList>
    </citation>
    <scope>IDENTIFICATION</scope>
</reference>
<dbReference type="InterPro" id="IPR011047">
    <property type="entry name" value="Quinoprotein_ADH-like_sf"/>
</dbReference>
<accession>A0A6J0PL04</accession>
<dbReference type="SUPFAM" id="SSF54403">
    <property type="entry name" value="Cystatin/monellin"/>
    <property type="match status" value="1"/>
</dbReference>
<dbReference type="GO" id="GO:0009409">
    <property type="term" value="P:response to cold"/>
    <property type="evidence" value="ECO:0007669"/>
    <property type="project" value="UniProtKB-ARBA"/>
</dbReference>
<evidence type="ECO:0000256" key="1">
    <source>
        <dbReference type="ARBA" id="ARBA00007233"/>
    </source>
</evidence>
<gene>
    <name evidence="9" type="primary">LOC105047768</name>
</gene>
<protein>
    <submittedName>
        <fullName evidence="9">Protein GAMETE EXPRESSED 3</fullName>
    </submittedName>
</protein>
<dbReference type="InParanoid" id="A0A6J0PL04"/>
<dbReference type="Gene3D" id="2.130.10.10">
    <property type="entry name" value="YVTN repeat-like/Quinoprotein amine dehydrogenase"/>
    <property type="match status" value="1"/>
</dbReference>
<feature type="chain" id="PRO_5026837768" evidence="6">
    <location>
        <begin position="31"/>
        <end position="814"/>
    </location>
</feature>
<dbReference type="GO" id="GO:0006972">
    <property type="term" value="P:hyperosmotic response"/>
    <property type="evidence" value="ECO:0007669"/>
    <property type="project" value="UniProtKB-ARBA"/>
</dbReference>
<dbReference type="InterPro" id="IPR015943">
    <property type="entry name" value="WD40/YVTN_repeat-like_dom_sf"/>
</dbReference>
<evidence type="ECO:0000256" key="3">
    <source>
        <dbReference type="ARBA" id="ARBA00022704"/>
    </source>
</evidence>
<dbReference type="PROSITE" id="PS00287">
    <property type="entry name" value="CYSTATIN"/>
    <property type="match status" value="1"/>
</dbReference>
<evidence type="ECO:0000313" key="9">
    <source>
        <dbReference type="RefSeq" id="XP_019707595.1"/>
    </source>
</evidence>
<keyword evidence="5" id="KW-1133">Transmembrane helix</keyword>
<keyword evidence="5" id="KW-0812">Transmembrane</keyword>
<dbReference type="GO" id="GO:0010183">
    <property type="term" value="P:pollen tube guidance"/>
    <property type="evidence" value="ECO:0007669"/>
    <property type="project" value="TreeGrafter"/>
</dbReference>
<keyword evidence="8" id="KW-1185">Reference proteome</keyword>
<dbReference type="InterPro" id="IPR045301">
    <property type="entry name" value="GEX3-like"/>
</dbReference>